<dbReference type="InterPro" id="IPR012844">
    <property type="entry name" value="DhaM_N"/>
</dbReference>
<dbReference type="InterPro" id="IPR035895">
    <property type="entry name" value="HPr-like_sf"/>
</dbReference>
<comment type="function">
    <text evidence="2">Component of the dihydroxyacetone kinase complex, which is responsible for the phosphoenolpyruvate (PEP)-dependent phosphorylation of dihydroxyacetone. DhaM serves as the phosphoryl donor. Is phosphorylated by phosphoenolpyruvate in an EI- and HPr-dependent reaction, and a phosphorelay system on histidine residues finally leads to phosphoryl transfer to DhaL and dihydroxyacetone.</text>
</comment>
<organism evidence="10 11">
    <name type="scientific">Arcanobacterium phocisimile</name>
    <dbReference type="NCBI Taxonomy" id="1302235"/>
    <lineage>
        <taxon>Bacteria</taxon>
        <taxon>Bacillati</taxon>
        <taxon>Actinomycetota</taxon>
        <taxon>Actinomycetes</taxon>
        <taxon>Actinomycetales</taxon>
        <taxon>Actinomycetaceae</taxon>
        <taxon>Arcanobacterium</taxon>
    </lineage>
</organism>
<sequence>MSVGIVVVSHSPALAQAAVDFALQMVPEKKINVAVAAGTDDGSFGTDAMAIMSAIESVNTGAGVVVFTDLGSAVLSTDVALEFLGQPDDVVMADAPFVEGLLAAMVSANGGKGLAEVLKQARGAYQAKATQIQQYGAGSEAEESVERNVADTSGGVEGVVRTVMIANPMGLHARPAAQVADLAGKFAADVTIAFDGGTADAASLLDIAALGVRGQDEVELSATGSDAEQAVEAIAELIATGFGES</sequence>
<accession>A0ABX7IEN1</accession>
<dbReference type="NCBIfam" id="TIGR02364">
    <property type="entry name" value="dha_pts"/>
    <property type="match status" value="1"/>
</dbReference>
<name>A0ABX7IEN1_9ACTO</name>
<dbReference type="PANTHER" id="PTHR38594:SF1">
    <property type="entry name" value="PEP-DEPENDENT DIHYDROXYACETONE KINASE, PHOSPHORYL DONOR SUBUNIT DHAM"/>
    <property type="match status" value="1"/>
</dbReference>
<comment type="function">
    <text evidence="3">General (non sugar-specific) component of the phosphoenolpyruvate-dependent sugar phosphotransferase system (sugar PTS). This major carbohydrate active-transport system catalyzes the phosphorylation of incoming sugar substrates concomitantly with their translocation across the cell membrane. The phosphoryl group from phosphoenolpyruvate (PEP) is transferred to the phosphoryl carrier protein HPr by enzyme I. Phospho-HPr then transfers it to the PTS EIIA domain.</text>
</comment>
<dbReference type="PROSITE" id="PS00369">
    <property type="entry name" value="PTS_HPR_HIS"/>
    <property type="match status" value="1"/>
</dbReference>
<evidence type="ECO:0000256" key="5">
    <source>
        <dbReference type="ARBA" id="ARBA00020422"/>
    </source>
</evidence>
<dbReference type="InterPro" id="IPR004701">
    <property type="entry name" value="PTS_EIIA_man-typ"/>
</dbReference>
<dbReference type="Gene3D" id="3.30.1340.10">
    <property type="entry name" value="HPr-like"/>
    <property type="match status" value="1"/>
</dbReference>
<dbReference type="InterPro" id="IPR000032">
    <property type="entry name" value="HPr-like"/>
</dbReference>
<evidence type="ECO:0000256" key="6">
    <source>
        <dbReference type="ARBA" id="ARBA00022679"/>
    </source>
</evidence>
<feature type="domain" description="HPr" evidence="9">
    <location>
        <begin position="158"/>
        <end position="245"/>
    </location>
</feature>
<dbReference type="Proteomes" id="UP000602653">
    <property type="component" value="Chromosome"/>
</dbReference>
<dbReference type="InterPro" id="IPR039643">
    <property type="entry name" value="DhaM"/>
</dbReference>
<dbReference type="InterPro" id="IPR036662">
    <property type="entry name" value="PTS_EIIA_man-typ_sf"/>
</dbReference>
<keyword evidence="11" id="KW-1185">Reference proteome</keyword>
<evidence type="ECO:0000256" key="4">
    <source>
        <dbReference type="ARBA" id="ARBA00012095"/>
    </source>
</evidence>
<keyword evidence="6" id="KW-0808">Transferase</keyword>
<proteinExistence type="predicted"/>
<dbReference type="GO" id="GO:0016301">
    <property type="term" value="F:kinase activity"/>
    <property type="evidence" value="ECO:0007669"/>
    <property type="project" value="UniProtKB-KW"/>
</dbReference>
<evidence type="ECO:0000256" key="7">
    <source>
        <dbReference type="ARBA" id="ARBA00046577"/>
    </source>
</evidence>
<evidence type="ECO:0000259" key="8">
    <source>
        <dbReference type="PROSITE" id="PS51096"/>
    </source>
</evidence>
<reference evidence="10 11" key="1">
    <citation type="submission" date="2021-02" db="EMBL/GenBank/DDBJ databases">
        <title>Complete Genome Sequence of Arcanobacterium phocisimile strain DSM 26142T from a harbour seal.</title>
        <authorList>
            <person name="Borowiak M."/>
            <person name="Alssahen M."/>
            <person name="Malorny B."/>
            <person name="Laemmler C."/>
            <person name="Siebert U."/>
            <person name="Ploetz M."/>
            <person name="Abdulmawjood A."/>
        </authorList>
    </citation>
    <scope>NUCLEOTIDE SEQUENCE [LARGE SCALE GENOMIC DNA]</scope>
    <source>
        <strain evidence="10 11">DSM 26142</strain>
    </source>
</reference>
<evidence type="ECO:0000256" key="3">
    <source>
        <dbReference type="ARBA" id="ARBA00003681"/>
    </source>
</evidence>
<dbReference type="SUPFAM" id="SSF55594">
    <property type="entry name" value="HPr-like"/>
    <property type="match status" value="1"/>
</dbReference>
<evidence type="ECO:0000313" key="10">
    <source>
        <dbReference type="EMBL" id="QRV01601.1"/>
    </source>
</evidence>
<gene>
    <name evidence="10" type="primary">dhaM</name>
    <name evidence="10" type="ORF">JTE88_05720</name>
</gene>
<comment type="catalytic activity">
    <reaction evidence="1">
        <text>dihydroxyacetone + phosphoenolpyruvate = dihydroxyacetone phosphate + pyruvate</text>
        <dbReference type="Rhea" id="RHEA:18381"/>
        <dbReference type="ChEBI" id="CHEBI:15361"/>
        <dbReference type="ChEBI" id="CHEBI:16016"/>
        <dbReference type="ChEBI" id="CHEBI:57642"/>
        <dbReference type="ChEBI" id="CHEBI:58702"/>
        <dbReference type="EC" id="2.7.1.121"/>
    </reaction>
</comment>
<evidence type="ECO:0000313" key="11">
    <source>
        <dbReference type="Proteomes" id="UP000602653"/>
    </source>
</evidence>
<evidence type="ECO:0000259" key="9">
    <source>
        <dbReference type="PROSITE" id="PS51350"/>
    </source>
</evidence>
<dbReference type="NCBIfam" id="TIGR01003">
    <property type="entry name" value="PTS_HPr_family"/>
    <property type="match status" value="1"/>
</dbReference>
<dbReference type="PROSITE" id="PS51350">
    <property type="entry name" value="PTS_HPR_DOM"/>
    <property type="match status" value="1"/>
</dbReference>
<dbReference type="EC" id="2.7.1.121" evidence="4"/>
<dbReference type="PANTHER" id="PTHR38594">
    <property type="entry name" value="PEP-DEPENDENT DIHYDROXYACETONE KINASE, PHOSPHORYL DONOR SUBUNIT DHAM"/>
    <property type="match status" value="1"/>
</dbReference>
<dbReference type="EMBL" id="CP070228">
    <property type="protein sequence ID" value="QRV01601.1"/>
    <property type="molecule type" value="Genomic_DNA"/>
</dbReference>
<dbReference type="CDD" id="cd00367">
    <property type="entry name" value="PTS-HPr_like"/>
    <property type="match status" value="1"/>
</dbReference>
<feature type="domain" description="PTS EIIA type-4" evidence="8">
    <location>
        <begin position="2"/>
        <end position="132"/>
    </location>
</feature>
<dbReference type="Pfam" id="PF00381">
    <property type="entry name" value="PTS-HPr"/>
    <property type="match status" value="1"/>
</dbReference>
<evidence type="ECO:0000256" key="1">
    <source>
        <dbReference type="ARBA" id="ARBA00001113"/>
    </source>
</evidence>
<comment type="subunit">
    <text evidence="7">Homodimer. The dihydroxyacetone kinase complex is composed of a homodimer of DhaM, a homodimer of DhaK and the subunit DhaL.</text>
</comment>
<dbReference type="PROSITE" id="PS51096">
    <property type="entry name" value="PTS_EIIA_TYPE_4"/>
    <property type="match status" value="1"/>
</dbReference>
<dbReference type="Pfam" id="PF03610">
    <property type="entry name" value="EIIA-man"/>
    <property type="match status" value="1"/>
</dbReference>
<dbReference type="InterPro" id="IPR001020">
    <property type="entry name" value="PTS_HPr_His_P_site"/>
</dbReference>
<dbReference type="PRINTS" id="PR00107">
    <property type="entry name" value="PHOSPHOCPHPR"/>
</dbReference>
<evidence type="ECO:0000256" key="2">
    <source>
        <dbReference type="ARBA" id="ARBA00002788"/>
    </source>
</evidence>
<keyword evidence="10" id="KW-0418">Kinase</keyword>
<dbReference type="Gene3D" id="3.40.50.510">
    <property type="entry name" value="Phosphotransferase system, mannose-type IIA component"/>
    <property type="match status" value="1"/>
</dbReference>
<dbReference type="SUPFAM" id="SSF53062">
    <property type="entry name" value="PTS system fructose IIA component-like"/>
    <property type="match status" value="1"/>
</dbReference>
<dbReference type="RefSeq" id="WP_204423440.1">
    <property type="nucleotide sequence ID" value="NZ_CP070228.1"/>
</dbReference>
<protein>
    <recommendedName>
        <fullName evidence="5">Phosphocarrier protein HPr</fullName>
        <ecNumber evidence="4">2.7.1.121</ecNumber>
    </recommendedName>
</protein>